<keyword evidence="1" id="KW-0378">Hydrolase</keyword>
<dbReference type="EMBL" id="CP126116">
    <property type="protein sequence ID" value="WHZ57240.1"/>
    <property type="molecule type" value="Genomic_DNA"/>
</dbReference>
<dbReference type="Proteomes" id="UP001226091">
    <property type="component" value="Chromosome"/>
</dbReference>
<keyword evidence="2" id="KW-1185">Reference proteome</keyword>
<organism evidence="1 2">
    <name type="scientific">Metabacillus hrfriensis</name>
    <dbReference type="NCBI Taxonomy" id="3048891"/>
    <lineage>
        <taxon>Bacteria</taxon>
        <taxon>Bacillati</taxon>
        <taxon>Bacillota</taxon>
        <taxon>Bacilli</taxon>
        <taxon>Bacillales</taxon>
        <taxon>Bacillaceae</taxon>
        <taxon>Metabacillus</taxon>
    </lineage>
</organism>
<proteinExistence type="predicted"/>
<sequence>MAETIHLYHTNDLHSYFENWPKVAHYLKRMKKEHAANGEEMILVDVGDHIDRVHPITEATEGKANVDLLNALNYDAVTIGNNEGITLPHEALDTLYKHARFPVVLSNLYTELGERPSWVKPYEIITLSNGTKAVLLGVSVFYEKFYQLLGWKIKDPFQSLQETIQMVKDEADMIILLSHLGINDDEIVAKEFPEIDVILGAHTHHIFEKGKLLHGALLTGAGKNCGLVGHISLTVDKTSTLIDKEAEVINILSEPECEDTKQFLVNETIKSDEILSETVTVLEEDLLLDWFGPSEFTDLLAAAIKEWCKGEVSMVNAGILLEPLKKGPVTKKDLHRICPHPINPCTVYLKGDVLKEVILEARSERMEQLKLKGLGFRGHVMGRMVFDGIEVFTEPLEDGLHHVKEILVSGAPIQTERIYAVATVDMFTLGVLYPSIGHAEKKTYYMPEMLRDLLAWKLKQVHSSKNA</sequence>
<accession>A0ACD4R9S5</accession>
<evidence type="ECO:0000313" key="2">
    <source>
        <dbReference type="Proteomes" id="UP001226091"/>
    </source>
</evidence>
<gene>
    <name evidence="1" type="ORF">QLQ22_21720</name>
</gene>
<protein>
    <submittedName>
        <fullName evidence="1">Bifunctional UDP-sugar hydrolase/5'-nucleotidase</fullName>
    </submittedName>
</protein>
<evidence type="ECO:0000313" key="1">
    <source>
        <dbReference type="EMBL" id="WHZ57240.1"/>
    </source>
</evidence>
<name>A0ACD4R9S5_9BACI</name>
<reference evidence="2" key="1">
    <citation type="journal article" date="2025" name="Aquaculture">
        <title>Assessment of the bioflocculant production and safety properties of Metabacillus hrfriensis sp. nov. based on phenotypic and whole-genome sequencing analysis.</title>
        <authorList>
            <person name="Zhang R."/>
            <person name="Zhao Z."/>
            <person name="Luo L."/>
            <person name="Wang S."/>
            <person name="Guo K."/>
            <person name="Xu W."/>
        </authorList>
    </citation>
    <scope>NUCLEOTIDE SEQUENCE [LARGE SCALE GENOMIC DNA]</scope>
    <source>
        <strain evidence="2">CT-WN-B3</strain>
    </source>
</reference>